<dbReference type="GO" id="GO:0008168">
    <property type="term" value="F:methyltransferase activity"/>
    <property type="evidence" value="ECO:0007669"/>
    <property type="project" value="TreeGrafter"/>
</dbReference>
<dbReference type="HOGENOM" id="CLU_010595_10_1_1"/>
<name>A0A0D2BLW4_9EURO</name>
<dbReference type="Gene3D" id="3.40.50.150">
    <property type="entry name" value="Vaccinia Virus protein VP39"/>
    <property type="match status" value="1"/>
</dbReference>
<protein>
    <recommendedName>
        <fullName evidence="1">Methyltransferase domain-containing protein</fullName>
    </recommendedName>
</protein>
<dbReference type="RefSeq" id="XP_016232395.1">
    <property type="nucleotide sequence ID" value="XM_016383772.1"/>
</dbReference>
<dbReference type="SUPFAM" id="SSF53335">
    <property type="entry name" value="S-adenosyl-L-methionine-dependent methyltransferases"/>
    <property type="match status" value="1"/>
</dbReference>
<dbReference type="PANTHER" id="PTHR43591">
    <property type="entry name" value="METHYLTRANSFERASE"/>
    <property type="match status" value="1"/>
</dbReference>
<accession>A0A0D2BLW4</accession>
<sequence length="312" mass="35856">MAARSTGDEDFHRKVTYCDREYQEHSVRYEIYQVPIDAEEETRLLEQHEMLKLIYTDWNNGLYAPIVGEPEAILDCGFGTGAWAYDVAEYDPNCMVTAIDICPLLAPSDQLENIDFQIANLNHRLDCAEPNTFDLINSRFVASGIAATRWPNYFRDMHRLLKSGGWVQMTEWDLFFRSDSDNSDALQALHEWSRLYTEALGSSTRPEGKKRSRVVQDFEVWMRMAGFINVSTDVRDIPTCAWPQDAHNRSIGEANLTNMKGLIHSLGLYPVTSRRLREIEDFHDLIEAAYAELSDVGAKPYIRLHTTFGMKR</sequence>
<dbReference type="OrthoDB" id="506498at2759"/>
<dbReference type="InterPro" id="IPR029063">
    <property type="entry name" value="SAM-dependent_MTases_sf"/>
</dbReference>
<dbReference type="Pfam" id="PF13649">
    <property type="entry name" value="Methyltransf_25"/>
    <property type="match status" value="1"/>
</dbReference>
<evidence type="ECO:0000313" key="3">
    <source>
        <dbReference type="Proteomes" id="UP000053328"/>
    </source>
</evidence>
<evidence type="ECO:0000313" key="2">
    <source>
        <dbReference type="EMBL" id="KIW12179.1"/>
    </source>
</evidence>
<dbReference type="Proteomes" id="UP000053328">
    <property type="component" value="Unassembled WGS sequence"/>
</dbReference>
<gene>
    <name evidence="2" type="ORF">PV08_09455</name>
</gene>
<feature type="domain" description="Methyltransferase" evidence="1">
    <location>
        <begin position="73"/>
        <end position="165"/>
    </location>
</feature>
<reference evidence="2 3" key="1">
    <citation type="submission" date="2015-01" db="EMBL/GenBank/DDBJ databases">
        <title>The Genome Sequence of Exophiala spinifera CBS89968.</title>
        <authorList>
            <consortium name="The Broad Institute Genomics Platform"/>
            <person name="Cuomo C."/>
            <person name="de Hoog S."/>
            <person name="Gorbushina A."/>
            <person name="Stielow B."/>
            <person name="Teixiera M."/>
            <person name="Abouelleil A."/>
            <person name="Chapman S.B."/>
            <person name="Priest M."/>
            <person name="Young S.K."/>
            <person name="Wortman J."/>
            <person name="Nusbaum C."/>
            <person name="Birren B."/>
        </authorList>
    </citation>
    <scope>NUCLEOTIDE SEQUENCE [LARGE SCALE GENOMIC DNA]</scope>
    <source>
        <strain evidence="2 3">CBS 89968</strain>
    </source>
</reference>
<dbReference type="PANTHER" id="PTHR43591:SF24">
    <property type="entry name" value="2-METHOXY-6-POLYPRENYL-1,4-BENZOQUINOL METHYLASE, MITOCHONDRIAL"/>
    <property type="match status" value="1"/>
</dbReference>
<evidence type="ECO:0000259" key="1">
    <source>
        <dbReference type="Pfam" id="PF13649"/>
    </source>
</evidence>
<dbReference type="STRING" id="91928.A0A0D2BLW4"/>
<dbReference type="VEuPathDB" id="FungiDB:PV08_09455"/>
<keyword evidence="3" id="KW-1185">Reference proteome</keyword>
<dbReference type="CDD" id="cd02440">
    <property type="entry name" value="AdoMet_MTases"/>
    <property type="match status" value="1"/>
</dbReference>
<dbReference type="AlphaFoldDB" id="A0A0D2BLW4"/>
<organism evidence="2 3">
    <name type="scientific">Exophiala spinifera</name>
    <dbReference type="NCBI Taxonomy" id="91928"/>
    <lineage>
        <taxon>Eukaryota</taxon>
        <taxon>Fungi</taxon>
        <taxon>Dikarya</taxon>
        <taxon>Ascomycota</taxon>
        <taxon>Pezizomycotina</taxon>
        <taxon>Eurotiomycetes</taxon>
        <taxon>Chaetothyriomycetidae</taxon>
        <taxon>Chaetothyriales</taxon>
        <taxon>Herpotrichiellaceae</taxon>
        <taxon>Exophiala</taxon>
    </lineage>
</organism>
<dbReference type="InterPro" id="IPR041698">
    <property type="entry name" value="Methyltransf_25"/>
</dbReference>
<proteinExistence type="predicted"/>
<dbReference type="EMBL" id="KN847498">
    <property type="protein sequence ID" value="KIW12179.1"/>
    <property type="molecule type" value="Genomic_DNA"/>
</dbReference>
<dbReference type="GeneID" id="27336538"/>